<feature type="compositionally biased region" description="Acidic residues" evidence="1">
    <location>
        <begin position="9"/>
        <end position="22"/>
    </location>
</feature>
<evidence type="ECO:0000313" key="3">
    <source>
        <dbReference type="Proteomes" id="UP001498398"/>
    </source>
</evidence>
<dbReference type="Proteomes" id="UP001498398">
    <property type="component" value="Unassembled WGS sequence"/>
</dbReference>
<reference evidence="2 3" key="1">
    <citation type="submission" date="2024-01" db="EMBL/GenBank/DDBJ databases">
        <title>A draft genome for the cacao thread blight pathogen Marasmiellus scandens.</title>
        <authorList>
            <person name="Baruah I.K."/>
            <person name="Leung J."/>
            <person name="Bukari Y."/>
            <person name="Amoako-Attah I."/>
            <person name="Meinhardt L.W."/>
            <person name="Bailey B.A."/>
            <person name="Cohen S.P."/>
        </authorList>
    </citation>
    <scope>NUCLEOTIDE SEQUENCE [LARGE SCALE GENOMIC DNA]</scope>
    <source>
        <strain evidence="2 3">GH-19</strain>
    </source>
</reference>
<organism evidence="2 3">
    <name type="scientific">Marasmiellus scandens</name>
    <dbReference type="NCBI Taxonomy" id="2682957"/>
    <lineage>
        <taxon>Eukaryota</taxon>
        <taxon>Fungi</taxon>
        <taxon>Dikarya</taxon>
        <taxon>Basidiomycota</taxon>
        <taxon>Agaricomycotina</taxon>
        <taxon>Agaricomycetes</taxon>
        <taxon>Agaricomycetidae</taxon>
        <taxon>Agaricales</taxon>
        <taxon>Marasmiineae</taxon>
        <taxon>Omphalotaceae</taxon>
        <taxon>Marasmiellus</taxon>
    </lineage>
</organism>
<name>A0ABR1IYN7_9AGAR</name>
<comment type="caution">
    <text evidence="2">The sequence shown here is derived from an EMBL/GenBank/DDBJ whole genome shotgun (WGS) entry which is preliminary data.</text>
</comment>
<protein>
    <submittedName>
        <fullName evidence="2">Uncharacterized protein</fullName>
    </submittedName>
</protein>
<feature type="region of interest" description="Disordered" evidence="1">
    <location>
        <begin position="1"/>
        <end position="42"/>
    </location>
</feature>
<keyword evidence="3" id="KW-1185">Reference proteome</keyword>
<sequence>MVNPFIDDQAFESDDDVYDDADTGNAAGGEEDAGWNDEDDPEVHNEDCLVDFSLSAPGSLSRLEAVTDRLLAQYVQTEAGSSIQAPIREDGDELDHRTLRNILCAEKKQVFWRIKCKPGSEMDLVFDIMRYGQTLTGSAQSPESSSVPVGVQTKPPQPIW</sequence>
<feature type="compositionally biased region" description="Acidic residues" evidence="1">
    <location>
        <begin position="29"/>
        <end position="41"/>
    </location>
</feature>
<proteinExistence type="predicted"/>
<dbReference type="EMBL" id="JBANRG010000064">
    <property type="protein sequence ID" value="KAK7441214.1"/>
    <property type="molecule type" value="Genomic_DNA"/>
</dbReference>
<evidence type="ECO:0000256" key="1">
    <source>
        <dbReference type="SAM" id="MobiDB-lite"/>
    </source>
</evidence>
<feature type="compositionally biased region" description="Polar residues" evidence="1">
    <location>
        <begin position="137"/>
        <end position="147"/>
    </location>
</feature>
<gene>
    <name evidence="2" type="ORF">VKT23_016695</name>
</gene>
<accession>A0ABR1IYN7</accession>
<feature type="region of interest" description="Disordered" evidence="1">
    <location>
        <begin position="137"/>
        <end position="160"/>
    </location>
</feature>
<evidence type="ECO:0000313" key="2">
    <source>
        <dbReference type="EMBL" id="KAK7441214.1"/>
    </source>
</evidence>